<protein>
    <submittedName>
        <fullName evidence="7">Uncharacterized protein</fullName>
    </submittedName>
</protein>
<keyword evidence="3" id="KW-0238">DNA-binding</keyword>
<dbReference type="GO" id="GO:0000976">
    <property type="term" value="F:transcription cis-regulatory region binding"/>
    <property type="evidence" value="ECO:0007669"/>
    <property type="project" value="UniProtKB-ARBA"/>
</dbReference>
<dbReference type="PROSITE" id="PS51294">
    <property type="entry name" value="HTH_MYB"/>
    <property type="match status" value="1"/>
</dbReference>
<dbReference type="PANTHER" id="PTHR45614">
    <property type="entry name" value="MYB PROTEIN-RELATED"/>
    <property type="match status" value="1"/>
</dbReference>
<reference evidence="7" key="2">
    <citation type="submission" date="2019-01" db="UniProtKB">
        <authorList>
            <consortium name="EnsemblPlants"/>
        </authorList>
    </citation>
    <scope>IDENTIFICATION</scope>
    <source>
        <strain evidence="7">cv. Heinz 1706</strain>
    </source>
</reference>
<keyword evidence="8" id="KW-1185">Reference proteome</keyword>
<dbReference type="InterPro" id="IPR009057">
    <property type="entry name" value="Homeodomain-like_sf"/>
</dbReference>
<dbReference type="PROSITE" id="PS50090">
    <property type="entry name" value="MYB_LIKE"/>
    <property type="match status" value="1"/>
</dbReference>
<dbReference type="InterPro" id="IPR050560">
    <property type="entry name" value="MYB_TF"/>
</dbReference>
<dbReference type="Pfam" id="PF13921">
    <property type="entry name" value="Myb_DNA-bind_6"/>
    <property type="match status" value="1"/>
</dbReference>
<dbReference type="AlphaFoldDB" id="A0A3Q7GVU8"/>
<evidence type="ECO:0000313" key="8">
    <source>
        <dbReference type="Proteomes" id="UP000004994"/>
    </source>
</evidence>
<comment type="subcellular location">
    <subcellularLocation>
        <location evidence="1">Nucleus</location>
    </subcellularLocation>
</comment>
<dbReference type="STRING" id="4081.A0A3Q7GVU8"/>
<dbReference type="FunFam" id="1.10.10.60:FF:000010">
    <property type="entry name" value="Transcriptional activator Myb isoform A"/>
    <property type="match status" value="1"/>
</dbReference>
<dbReference type="SUPFAM" id="SSF46689">
    <property type="entry name" value="Homeodomain-like"/>
    <property type="match status" value="1"/>
</dbReference>
<feature type="domain" description="HTH myb-type" evidence="6">
    <location>
        <begin position="3"/>
        <end position="58"/>
    </location>
</feature>
<reference evidence="7" key="1">
    <citation type="journal article" date="2012" name="Nature">
        <title>The tomato genome sequence provides insights into fleshy fruit evolution.</title>
        <authorList>
            <consortium name="Tomato Genome Consortium"/>
        </authorList>
    </citation>
    <scope>NUCLEOTIDE SEQUENCE [LARGE SCALE GENOMIC DNA]</scope>
    <source>
        <strain evidence="7">cv. Heinz 1706</strain>
    </source>
</reference>
<dbReference type="SMART" id="SM00717">
    <property type="entry name" value="SANT"/>
    <property type="match status" value="1"/>
</dbReference>
<dbReference type="InterPro" id="IPR017930">
    <property type="entry name" value="Myb_dom"/>
</dbReference>
<dbReference type="InParanoid" id="A0A3Q7GVU8"/>
<dbReference type="Gramene" id="Solyc04g050080.1.1">
    <property type="protein sequence ID" value="Solyc04g050080.1.1.1"/>
    <property type="gene ID" value="Solyc04g050080.1"/>
</dbReference>
<evidence type="ECO:0000256" key="3">
    <source>
        <dbReference type="ARBA" id="ARBA00023125"/>
    </source>
</evidence>
<keyword evidence="2" id="KW-0677">Repeat</keyword>
<keyword evidence="4" id="KW-0539">Nucleus</keyword>
<evidence type="ECO:0000259" key="5">
    <source>
        <dbReference type="PROSITE" id="PS50090"/>
    </source>
</evidence>
<evidence type="ECO:0000259" key="6">
    <source>
        <dbReference type="PROSITE" id="PS51294"/>
    </source>
</evidence>
<name>A0A3Q7GVU8_SOLLC</name>
<dbReference type="Gene3D" id="1.10.10.60">
    <property type="entry name" value="Homeodomain-like"/>
    <property type="match status" value="1"/>
</dbReference>
<evidence type="ECO:0000256" key="4">
    <source>
        <dbReference type="ARBA" id="ARBA00023242"/>
    </source>
</evidence>
<dbReference type="GO" id="GO:0005634">
    <property type="term" value="C:nucleus"/>
    <property type="evidence" value="ECO:0007669"/>
    <property type="project" value="UniProtKB-SubCell"/>
</dbReference>
<evidence type="ECO:0000256" key="1">
    <source>
        <dbReference type="ARBA" id="ARBA00004123"/>
    </source>
</evidence>
<proteinExistence type="predicted"/>
<dbReference type="PaxDb" id="4081-Solyc04g050080.1.1"/>
<organism evidence="7">
    <name type="scientific">Solanum lycopersicum</name>
    <name type="common">Tomato</name>
    <name type="synonym">Lycopersicon esculentum</name>
    <dbReference type="NCBI Taxonomy" id="4081"/>
    <lineage>
        <taxon>Eukaryota</taxon>
        <taxon>Viridiplantae</taxon>
        <taxon>Streptophyta</taxon>
        <taxon>Embryophyta</taxon>
        <taxon>Tracheophyta</taxon>
        <taxon>Spermatophyta</taxon>
        <taxon>Magnoliopsida</taxon>
        <taxon>eudicotyledons</taxon>
        <taxon>Gunneridae</taxon>
        <taxon>Pentapetalae</taxon>
        <taxon>asterids</taxon>
        <taxon>lamiids</taxon>
        <taxon>Solanales</taxon>
        <taxon>Solanaceae</taxon>
        <taxon>Solanoideae</taxon>
        <taxon>Solaneae</taxon>
        <taxon>Solanum</taxon>
        <taxon>Solanum subgen. Lycopersicon</taxon>
    </lineage>
</organism>
<dbReference type="CDD" id="cd00167">
    <property type="entry name" value="SANT"/>
    <property type="match status" value="1"/>
</dbReference>
<dbReference type="OMA" id="WNPKEDD"/>
<accession>A0A3Q7GVU8</accession>
<dbReference type="SMR" id="A0A3Q7GVU8"/>
<sequence>MKKKSMIKRRWNPKEDDLLQKLVEEHGEKNWSLIVQLILGRSKKSCRFRWCNQLNPQVDRRPFTLDEDDIIIKDHAKFGNQ</sequence>
<dbReference type="InterPro" id="IPR001005">
    <property type="entry name" value="SANT/Myb"/>
</dbReference>
<dbReference type="GO" id="GO:0010597">
    <property type="term" value="P:green leaf volatile biosynthetic process"/>
    <property type="evidence" value="ECO:0007669"/>
    <property type="project" value="UniProtKB-ARBA"/>
</dbReference>
<feature type="domain" description="Myb-like" evidence="5">
    <location>
        <begin position="3"/>
        <end position="54"/>
    </location>
</feature>
<dbReference type="Proteomes" id="UP000004994">
    <property type="component" value="Chromosome 4"/>
</dbReference>
<evidence type="ECO:0000256" key="2">
    <source>
        <dbReference type="ARBA" id="ARBA00022737"/>
    </source>
</evidence>
<dbReference type="PANTHER" id="PTHR45614:SF295">
    <property type="entry name" value="SUCROSE RESPONSIVE ELEMENT BINDING PROTEIN"/>
    <property type="match status" value="1"/>
</dbReference>
<dbReference type="EnsemblPlants" id="Solyc04g050080.1.1">
    <property type="protein sequence ID" value="Solyc04g050080.1.1.1"/>
    <property type="gene ID" value="Solyc04g050080.1"/>
</dbReference>
<evidence type="ECO:0000313" key="7">
    <source>
        <dbReference type="EnsemblPlants" id="Solyc04g050080.1.1.1"/>
    </source>
</evidence>